<evidence type="ECO:0000256" key="1">
    <source>
        <dbReference type="SAM" id="Phobius"/>
    </source>
</evidence>
<proteinExistence type="predicted"/>
<dbReference type="InterPro" id="IPR029044">
    <property type="entry name" value="Nucleotide-diphossugar_trans"/>
</dbReference>
<keyword evidence="1" id="KW-1133">Transmembrane helix</keyword>
<organism evidence="2 3">
    <name type="scientific">Erythrobacter insulae</name>
    <dbReference type="NCBI Taxonomy" id="2584124"/>
    <lineage>
        <taxon>Bacteria</taxon>
        <taxon>Pseudomonadati</taxon>
        <taxon>Pseudomonadota</taxon>
        <taxon>Alphaproteobacteria</taxon>
        <taxon>Sphingomonadales</taxon>
        <taxon>Erythrobacteraceae</taxon>
        <taxon>Erythrobacter/Porphyrobacter group</taxon>
        <taxon>Erythrobacter</taxon>
    </lineage>
</organism>
<keyword evidence="3" id="KW-1185">Reference proteome</keyword>
<evidence type="ECO:0000313" key="2">
    <source>
        <dbReference type="EMBL" id="TRD10799.1"/>
    </source>
</evidence>
<reference evidence="2 3" key="1">
    <citation type="submission" date="2019-06" db="EMBL/GenBank/DDBJ databases">
        <title>Erythrobacter insulae sp. nov., isolated from a tidal flat.</title>
        <authorList>
            <person name="Yoon J.-H."/>
        </authorList>
    </citation>
    <scope>NUCLEOTIDE SEQUENCE [LARGE SCALE GENOMIC DNA]</scope>
    <source>
        <strain evidence="2 3">JBTF-M21</strain>
    </source>
</reference>
<feature type="transmembrane region" description="Helical" evidence="1">
    <location>
        <begin position="385"/>
        <end position="403"/>
    </location>
</feature>
<dbReference type="EMBL" id="VHJK01000001">
    <property type="protein sequence ID" value="TRD10799.1"/>
    <property type="molecule type" value="Genomic_DNA"/>
</dbReference>
<keyword evidence="1" id="KW-0812">Transmembrane</keyword>
<sequence length="473" mass="51777">MGVALTLLSFDLWQWLALFQHELLLFAGVFFLIGAADDLAVDLVWIWLKLTGKADTPVIDRARMQREPLHGGAAIFIPAWDEAEVIGDTIRHALSSWPQKGLRLYIGCYRNDPASITAAMAAAGGDARLRIVIHDCAGPSTKADCLNRLYEAMCDDERRSGERFTMTVFHDAEDLVDPAGLALLDRAVCAGADFAQLPVEPLPQARSRWLGSHYCEEFAEAHGKAMVVRNALGAGLPAAGVGCAVSRGALERLCHQRADHRPFNAESLTEDYELGLAVAQAGGICQFVRARDQDGLLVATRAYFPSRLEEVIRQKTRWVHGIALQGWDRIGWGGSVIEMWMRGRDRRGPMTALVLLMGYTLLALTTLGWTAAAMGYGQPVALSPLLEWLLIANFIAFLWRAGFRFGFTAREYGPAEGLRAVLRIPITNIVAIMAGRRATFAYIKTLSGSAAVWDKTPHRSHPASLANARAGAQ</sequence>
<dbReference type="OrthoDB" id="5294733at2"/>
<gene>
    <name evidence="2" type="ORF">FGU71_02220</name>
</gene>
<dbReference type="Pfam" id="PF13641">
    <property type="entry name" value="Glyco_tranf_2_3"/>
    <property type="match status" value="1"/>
</dbReference>
<keyword evidence="1" id="KW-0472">Membrane</keyword>
<dbReference type="Proteomes" id="UP000316343">
    <property type="component" value="Unassembled WGS sequence"/>
</dbReference>
<dbReference type="SUPFAM" id="SSF53448">
    <property type="entry name" value="Nucleotide-diphospho-sugar transferases"/>
    <property type="match status" value="1"/>
</dbReference>
<dbReference type="GO" id="GO:0016740">
    <property type="term" value="F:transferase activity"/>
    <property type="evidence" value="ECO:0007669"/>
    <property type="project" value="UniProtKB-KW"/>
</dbReference>
<dbReference type="Gene3D" id="3.90.550.10">
    <property type="entry name" value="Spore Coat Polysaccharide Biosynthesis Protein SpsA, Chain A"/>
    <property type="match status" value="1"/>
</dbReference>
<dbReference type="NCBIfam" id="NF011307">
    <property type="entry name" value="PRK14716.1-5"/>
    <property type="match status" value="1"/>
</dbReference>
<feature type="transmembrane region" description="Helical" evidence="1">
    <location>
        <begin position="23"/>
        <end position="48"/>
    </location>
</feature>
<name>A0A547P9I2_9SPHN</name>
<evidence type="ECO:0000313" key="3">
    <source>
        <dbReference type="Proteomes" id="UP000316343"/>
    </source>
</evidence>
<keyword evidence="2" id="KW-0808">Transferase</keyword>
<accession>A0A547P9I2</accession>
<feature type="transmembrane region" description="Helical" evidence="1">
    <location>
        <begin position="350"/>
        <end position="373"/>
    </location>
</feature>
<protein>
    <submittedName>
        <fullName evidence="2">Glycosyl transferase family protein</fullName>
    </submittedName>
</protein>
<dbReference type="AlphaFoldDB" id="A0A547P9I2"/>
<comment type="caution">
    <text evidence="2">The sequence shown here is derived from an EMBL/GenBank/DDBJ whole genome shotgun (WGS) entry which is preliminary data.</text>
</comment>